<name>A0AAV2YIA5_9STRA</name>
<proteinExistence type="predicted"/>
<keyword evidence="1" id="KW-1133">Transmembrane helix</keyword>
<organism evidence="2 3">
    <name type="scientific">Lagenidium giganteum</name>
    <dbReference type="NCBI Taxonomy" id="4803"/>
    <lineage>
        <taxon>Eukaryota</taxon>
        <taxon>Sar</taxon>
        <taxon>Stramenopiles</taxon>
        <taxon>Oomycota</taxon>
        <taxon>Peronosporomycetes</taxon>
        <taxon>Pythiales</taxon>
        <taxon>Pythiaceae</taxon>
    </lineage>
</organism>
<dbReference type="InterPro" id="IPR046368">
    <property type="entry name" value="Tag1"/>
</dbReference>
<dbReference type="PANTHER" id="PTHR35895:SF1">
    <property type="entry name" value="LIPID-BINDING SERUM GLYCOPROTEIN C-TERMINAL DOMAIN-CONTAINING PROTEIN"/>
    <property type="match status" value="1"/>
</dbReference>
<dbReference type="Pfam" id="PF12505">
    <property type="entry name" value="DUF3712"/>
    <property type="match status" value="1"/>
</dbReference>
<keyword evidence="1" id="KW-0812">Transmembrane</keyword>
<dbReference type="Proteomes" id="UP001146120">
    <property type="component" value="Unassembled WGS sequence"/>
</dbReference>
<dbReference type="InterPro" id="IPR022185">
    <property type="entry name" value="DUF3712"/>
</dbReference>
<keyword evidence="1" id="KW-0472">Membrane</keyword>
<comment type="caution">
    <text evidence="2">The sequence shown here is derived from an EMBL/GenBank/DDBJ whole genome shotgun (WGS) entry which is preliminary data.</text>
</comment>
<reference evidence="2" key="2">
    <citation type="journal article" date="2023" name="Microbiol Resour">
        <title>Decontamination and Annotation of the Draft Genome Sequence of the Oomycete Lagenidium giganteum ARSEF 373.</title>
        <authorList>
            <person name="Morgan W.R."/>
            <person name="Tartar A."/>
        </authorList>
    </citation>
    <scope>NUCLEOTIDE SEQUENCE</scope>
    <source>
        <strain evidence="2">ARSEF 373</strain>
    </source>
</reference>
<sequence>MEQGIVTEAKDDQDNPKQKKFLFWRMSKRRRIIYIVVSIMLLLVIILLIVIFVGGKAYAQKYANKVEISVNSVDLKYIEPNVDTKSIDVEISLHLKHNGPMDARMESAHARLEYGGKTFGRVKIPEMHLTSGKQEYDLIVRDNAEVSDLAVLSNLGKDLVNEKEITVSAFAKVTVHSFGLTYSGINVNRKLKITALGKFEDPAPRIDVIKLNECTPDTYSILFNATVDNVSKFGLDGIGLLNLTLYYDHSFLGYAMSTHPERGVPRGNSTIEFSLSVPNTPAMKPTMLAMGLGIASGKAQFYITGENPYATQVNMLKEAVQTINMSILYTDGLNKVAFGPTCDLTKVIS</sequence>
<evidence type="ECO:0000313" key="2">
    <source>
        <dbReference type="EMBL" id="DAZ93671.1"/>
    </source>
</evidence>
<protein>
    <recommendedName>
        <fullName evidence="4">Late embryogenesis abundant protein LEA-2 subgroup domain-containing protein</fullName>
    </recommendedName>
</protein>
<dbReference type="GO" id="GO:0016020">
    <property type="term" value="C:membrane"/>
    <property type="evidence" value="ECO:0007669"/>
    <property type="project" value="TreeGrafter"/>
</dbReference>
<gene>
    <name evidence="2" type="ORF">N0F65_008179</name>
</gene>
<dbReference type="AlphaFoldDB" id="A0AAV2YIA5"/>
<evidence type="ECO:0008006" key="4">
    <source>
        <dbReference type="Google" id="ProtNLM"/>
    </source>
</evidence>
<dbReference type="EMBL" id="DAKRPA010000299">
    <property type="protein sequence ID" value="DAZ93671.1"/>
    <property type="molecule type" value="Genomic_DNA"/>
</dbReference>
<keyword evidence="3" id="KW-1185">Reference proteome</keyword>
<dbReference type="PANTHER" id="PTHR35895">
    <property type="entry name" value="CHROMOSOME 16, WHOLE GENOME SHOTGUN SEQUENCE"/>
    <property type="match status" value="1"/>
</dbReference>
<feature type="transmembrane region" description="Helical" evidence="1">
    <location>
        <begin position="32"/>
        <end position="55"/>
    </location>
</feature>
<evidence type="ECO:0000313" key="3">
    <source>
        <dbReference type="Proteomes" id="UP001146120"/>
    </source>
</evidence>
<evidence type="ECO:0000256" key="1">
    <source>
        <dbReference type="SAM" id="Phobius"/>
    </source>
</evidence>
<accession>A0AAV2YIA5</accession>
<reference evidence="2" key="1">
    <citation type="submission" date="2022-11" db="EMBL/GenBank/DDBJ databases">
        <authorList>
            <person name="Morgan W.R."/>
            <person name="Tartar A."/>
        </authorList>
    </citation>
    <scope>NUCLEOTIDE SEQUENCE</scope>
    <source>
        <strain evidence="2">ARSEF 373</strain>
    </source>
</reference>